<dbReference type="AlphaFoldDB" id="A0A831ZUG9"/>
<dbReference type="GO" id="GO:0043590">
    <property type="term" value="C:bacterial nucleoid"/>
    <property type="evidence" value="ECO:0007669"/>
    <property type="project" value="UniProtKB-UniRule"/>
</dbReference>
<dbReference type="SUPFAM" id="SSF82607">
    <property type="entry name" value="YbaB-like"/>
    <property type="match status" value="1"/>
</dbReference>
<keyword evidence="1 2" id="KW-0238">DNA-binding</keyword>
<keyword evidence="2" id="KW-0963">Cytoplasm</keyword>
<dbReference type="GO" id="GO:0005829">
    <property type="term" value="C:cytosol"/>
    <property type="evidence" value="ECO:0007669"/>
    <property type="project" value="TreeGrafter"/>
</dbReference>
<dbReference type="PIRSF" id="PIRSF004555">
    <property type="entry name" value="UCP004555"/>
    <property type="match status" value="1"/>
</dbReference>
<dbReference type="HAMAP" id="MF_00274">
    <property type="entry name" value="DNA_YbaB_EbfC"/>
    <property type="match status" value="1"/>
</dbReference>
<comment type="subunit">
    <text evidence="2">Homodimer.</text>
</comment>
<comment type="caution">
    <text evidence="3">The sequence shown here is derived from an EMBL/GenBank/DDBJ whole genome shotgun (WGS) entry which is preliminary data.</text>
</comment>
<proteinExistence type="inferred from homology"/>
<dbReference type="Gene3D" id="3.30.1310.10">
    <property type="entry name" value="Nucleoid-associated protein YbaB-like domain"/>
    <property type="match status" value="1"/>
</dbReference>
<dbReference type="InterPro" id="IPR036894">
    <property type="entry name" value="YbaB-like_sf"/>
</dbReference>
<protein>
    <recommendedName>
        <fullName evidence="2">Nucleoid-associated protein ENS06_16485</fullName>
    </recommendedName>
</protein>
<comment type="similarity">
    <text evidence="2">Belongs to the YbaB/EbfC family.</text>
</comment>
<name>A0A831ZUG9_9BACT</name>
<sequence>MKGFNPLQQLKTFQKRLAQVQEELAQRTVEASAGGGMVTATANGRQEIVKITIDRQVVDPDDVEMLEDLVMAAVNEALKRSQQMMAEEIGKLAGGVNLPPGLNIPGLF</sequence>
<dbReference type="PANTHER" id="PTHR33449:SF1">
    <property type="entry name" value="NUCLEOID-ASSOCIATED PROTEIN YBAB"/>
    <property type="match status" value="1"/>
</dbReference>
<organism evidence="3">
    <name type="scientific">Desulfacinum infernum</name>
    <dbReference type="NCBI Taxonomy" id="35837"/>
    <lineage>
        <taxon>Bacteria</taxon>
        <taxon>Pseudomonadati</taxon>
        <taxon>Thermodesulfobacteriota</taxon>
        <taxon>Syntrophobacteria</taxon>
        <taxon>Syntrophobacterales</taxon>
        <taxon>Syntrophobacteraceae</taxon>
        <taxon>Desulfacinum</taxon>
    </lineage>
</organism>
<dbReference type="NCBIfam" id="TIGR00103">
    <property type="entry name" value="DNA_YbaB_EbfC"/>
    <property type="match status" value="1"/>
</dbReference>
<dbReference type="PANTHER" id="PTHR33449">
    <property type="entry name" value="NUCLEOID-ASSOCIATED PROTEIN YBAB"/>
    <property type="match status" value="1"/>
</dbReference>
<comment type="function">
    <text evidence="2">Binds to DNA and alters its conformation. May be involved in regulation of gene expression, nucleoid organization and DNA protection.</text>
</comment>
<dbReference type="Pfam" id="PF02575">
    <property type="entry name" value="YbaB_DNA_bd"/>
    <property type="match status" value="1"/>
</dbReference>
<comment type="subcellular location">
    <subcellularLocation>
        <location evidence="2">Cytoplasm</location>
        <location evidence="2">Nucleoid</location>
    </subcellularLocation>
</comment>
<evidence type="ECO:0000256" key="1">
    <source>
        <dbReference type="ARBA" id="ARBA00023125"/>
    </source>
</evidence>
<gene>
    <name evidence="3" type="ORF">ENS06_16485</name>
</gene>
<dbReference type="GO" id="GO:0003677">
    <property type="term" value="F:DNA binding"/>
    <property type="evidence" value="ECO:0007669"/>
    <property type="project" value="UniProtKB-UniRule"/>
</dbReference>
<dbReference type="InterPro" id="IPR004401">
    <property type="entry name" value="YbaB/EbfC"/>
</dbReference>
<evidence type="ECO:0000313" key="3">
    <source>
        <dbReference type="EMBL" id="HFK98909.1"/>
    </source>
</evidence>
<reference evidence="3" key="1">
    <citation type="journal article" date="2020" name="mSystems">
        <title>Genome- and Community-Level Interaction Insights into Carbon Utilization and Element Cycling Functions of Hydrothermarchaeota in Hydrothermal Sediment.</title>
        <authorList>
            <person name="Zhou Z."/>
            <person name="Liu Y."/>
            <person name="Xu W."/>
            <person name="Pan J."/>
            <person name="Luo Z.H."/>
            <person name="Li M."/>
        </authorList>
    </citation>
    <scope>NUCLEOTIDE SEQUENCE [LARGE SCALE GENOMIC DNA]</scope>
    <source>
        <strain evidence="3">SpSt-456</strain>
    </source>
</reference>
<dbReference type="EMBL" id="DSTK01000044">
    <property type="protein sequence ID" value="HFK98909.1"/>
    <property type="molecule type" value="Genomic_DNA"/>
</dbReference>
<evidence type="ECO:0000256" key="2">
    <source>
        <dbReference type="HAMAP-Rule" id="MF_00274"/>
    </source>
</evidence>
<accession>A0A831ZUG9</accession>